<accession>A0A323V7T2</accession>
<dbReference type="RefSeq" id="WP_110554158.1">
    <property type="nucleotide sequence ID" value="NZ_JACIBU010000001.1"/>
</dbReference>
<sequence length="149" mass="15519">MGALRRGLLLVAVTAATVVGLTAAPAQAGFDDRATMTASVGTAKVAPPTSLSTAGTKCVTRTDAWGRTYTTLEARLSWTGSTTPKVTSYQVIAYASGWSYEVTTVNAPTTVVTGSYDSYYATQNVQVVVTARTSYGWTAESAKSGVIKC</sequence>
<dbReference type="AlphaFoldDB" id="A0A323V7T2"/>
<keyword evidence="1" id="KW-0732">Signal</keyword>
<evidence type="ECO:0000313" key="4">
    <source>
        <dbReference type="Proteomes" id="UP000247602"/>
    </source>
</evidence>
<keyword evidence="4" id="KW-1185">Reference proteome</keyword>
<organism evidence="3 4">
    <name type="scientific">Modestobacter versicolor</name>
    <dbReference type="NCBI Taxonomy" id="429133"/>
    <lineage>
        <taxon>Bacteria</taxon>
        <taxon>Bacillati</taxon>
        <taxon>Actinomycetota</taxon>
        <taxon>Actinomycetes</taxon>
        <taxon>Geodermatophilales</taxon>
        <taxon>Geodermatophilaceae</taxon>
        <taxon>Modestobacter</taxon>
    </lineage>
</organism>
<evidence type="ECO:0000313" key="2">
    <source>
        <dbReference type="EMBL" id="MBB3676166.1"/>
    </source>
</evidence>
<protein>
    <recommendedName>
        <fullName evidence="6">Fibronectin type-III domain-containing protein</fullName>
    </recommendedName>
</protein>
<comment type="caution">
    <text evidence="3">The sequence shown here is derived from an EMBL/GenBank/DDBJ whole genome shotgun (WGS) entry which is preliminary data.</text>
</comment>
<reference evidence="3 4" key="1">
    <citation type="submission" date="2018-06" db="EMBL/GenBank/DDBJ databases">
        <title>Draft genome sequence of Modestobacter versicolor CP153-2.</title>
        <authorList>
            <person name="Gundlapally S.R."/>
        </authorList>
    </citation>
    <scope>NUCLEOTIDE SEQUENCE [LARGE SCALE GENOMIC DNA]</scope>
    <source>
        <strain evidence="3 4">CP153-2</strain>
    </source>
</reference>
<evidence type="ECO:0000313" key="5">
    <source>
        <dbReference type="Proteomes" id="UP000580718"/>
    </source>
</evidence>
<evidence type="ECO:0000313" key="3">
    <source>
        <dbReference type="EMBL" id="PZA19376.1"/>
    </source>
</evidence>
<dbReference type="EMBL" id="QKNV01000353">
    <property type="protein sequence ID" value="PZA19376.1"/>
    <property type="molecule type" value="Genomic_DNA"/>
</dbReference>
<dbReference type="Proteomes" id="UP000247602">
    <property type="component" value="Unassembled WGS sequence"/>
</dbReference>
<evidence type="ECO:0000256" key="1">
    <source>
        <dbReference type="SAM" id="SignalP"/>
    </source>
</evidence>
<dbReference type="Proteomes" id="UP000580718">
    <property type="component" value="Unassembled WGS sequence"/>
</dbReference>
<name>A0A323V7T2_9ACTN</name>
<evidence type="ECO:0008006" key="6">
    <source>
        <dbReference type="Google" id="ProtNLM"/>
    </source>
</evidence>
<proteinExistence type="predicted"/>
<feature type="chain" id="PRO_5036061016" description="Fibronectin type-III domain-containing protein" evidence="1">
    <location>
        <begin position="29"/>
        <end position="149"/>
    </location>
</feature>
<reference evidence="2 5" key="2">
    <citation type="submission" date="2020-08" db="EMBL/GenBank/DDBJ databases">
        <title>Sequencing the genomes of 1000 actinobacteria strains.</title>
        <authorList>
            <person name="Klenk H.-P."/>
        </authorList>
    </citation>
    <scope>NUCLEOTIDE SEQUENCE [LARGE SCALE GENOMIC DNA]</scope>
    <source>
        <strain evidence="2 5">DSM 16678</strain>
    </source>
</reference>
<gene>
    <name evidence="3" type="ORF">DMO24_21065</name>
    <name evidence="2" type="ORF">FHX36_001901</name>
</gene>
<dbReference type="EMBL" id="JACIBU010000001">
    <property type="protein sequence ID" value="MBB3676166.1"/>
    <property type="molecule type" value="Genomic_DNA"/>
</dbReference>
<feature type="signal peptide" evidence="1">
    <location>
        <begin position="1"/>
        <end position="28"/>
    </location>
</feature>